<feature type="compositionally biased region" description="Low complexity" evidence="1">
    <location>
        <begin position="319"/>
        <end position="340"/>
    </location>
</feature>
<feature type="region of interest" description="Disordered" evidence="1">
    <location>
        <begin position="141"/>
        <end position="163"/>
    </location>
</feature>
<comment type="caution">
    <text evidence="2">The sequence shown here is derived from an EMBL/GenBank/DDBJ whole genome shotgun (WGS) entry which is preliminary data.</text>
</comment>
<reference evidence="2" key="2">
    <citation type="submission" date="2023-05" db="EMBL/GenBank/DDBJ databases">
        <authorList>
            <consortium name="Lawrence Berkeley National Laboratory"/>
            <person name="Steindorff A."/>
            <person name="Hensen N."/>
            <person name="Bonometti L."/>
            <person name="Westerberg I."/>
            <person name="Brannstrom I.O."/>
            <person name="Guillou S."/>
            <person name="Cros-Aarteil S."/>
            <person name="Calhoun S."/>
            <person name="Haridas S."/>
            <person name="Kuo A."/>
            <person name="Mondo S."/>
            <person name="Pangilinan J."/>
            <person name="Riley R."/>
            <person name="Labutti K."/>
            <person name="Andreopoulos B."/>
            <person name="Lipzen A."/>
            <person name="Chen C."/>
            <person name="Yanf M."/>
            <person name="Daum C."/>
            <person name="Ng V."/>
            <person name="Clum A."/>
            <person name="Ohm R."/>
            <person name="Martin F."/>
            <person name="Silar P."/>
            <person name="Natvig D."/>
            <person name="Lalanne C."/>
            <person name="Gautier V."/>
            <person name="Ament-Velasquez S.L."/>
            <person name="Kruys A."/>
            <person name="Hutchinson M.I."/>
            <person name="Powell A.J."/>
            <person name="Barry K."/>
            <person name="Miller A.N."/>
            <person name="Grigoriev I.V."/>
            <person name="Debuchy R."/>
            <person name="Gladieux P."/>
            <person name="Thoren M.H."/>
            <person name="Johannesson H."/>
        </authorList>
    </citation>
    <scope>NUCLEOTIDE SEQUENCE</scope>
    <source>
        <strain evidence="2">CBS 538.74</strain>
    </source>
</reference>
<name>A0AAN6VUR0_9PEZI</name>
<evidence type="ECO:0000313" key="3">
    <source>
        <dbReference type="Proteomes" id="UP001302745"/>
    </source>
</evidence>
<sequence>MREQHHAAARSGGNPLRERGVPGLRAPPGFAGEGPAAPTTEEEPSSDPSPGAFGVFPFPAARSSSRSPSSATSSTSSSSSTRPEVSSEHTNREKMEATNAYFFGHHHKQVVALMNTKFQDLLGYDKTKNQKILHIDWIAGNPADPVKEGSEPAAHGGMSAEDRRLSESVARSVMRITHGVNQWDETQTWNKSMFFGDWLNDHKGFRQFFFEIQIKRISGDNEELLQQCGISPELVWLSLHDDKAPAVTPIVVPPIVTTQAGPSQVTPRALPTPGQAAVCETIPEVEEEELAAPASESSMQVPTSSADKGKAKAIAPEGQANDASDAAPVAVSSEPVQSPQTRTPLPNIGDLALRRQDAAADASSASADPSVPRTGIPRSQPLPASGSFDSLEPPESETSATTDEAYVEEEDTIYLADDADPFATLIPAHQTPAISAADLQRHRQEFDRNAQEKRAELERIFSFMKDPAFAARRDKSFIYTVRIVAIPDRGNVVNNFTGPRVEDRYGTHIAQGGWIVPPLEERIQWRNEHKRAYRNKGAKLGKYEGLPRPQVQNAMPIKFDWSNGIEPRYFGPPAPVWRELCDPCLEDIYWMVWQLMAGKQFIGFLPGAGFGLPRRDAAGDGELLSQCPFKSPSTEALHHAASYPRGKEQ</sequence>
<dbReference type="EMBL" id="MU856847">
    <property type="protein sequence ID" value="KAK4157684.1"/>
    <property type="molecule type" value="Genomic_DNA"/>
</dbReference>
<gene>
    <name evidence="2" type="ORF">C8A00DRAFT_29368</name>
</gene>
<feature type="region of interest" description="Disordered" evidence="1">
    <location>
        <begin position="1"/>
        <end position="92"/>
    </location>
</feature>
<feature type="compositionally biased region" description="Low complexity" evidence="1">
    <location>
        <begin position="59"/>
        <end position="83"/>
    </location>
</feature>
<protein>
    <submittedName>
        <fullName evidence="2">Uncharacterized protein</fullName>
    </submittedName>
</protein>
<reference evidence="2" key="1">
    <citation type="journal article" date="2023" name="Mol. Phylogenet. Evol.">
        <title>Genome-scale phylogeny and comparative genomics of the fungal order Sordariales.</title>
        <authorList>
            <person name="Hensen N."/>
            <person name="Bonometti L."/>
            <person name="Westerberg I."/>
            <person name="Brannstrom I.O."/>
            <person name="Guillou S."/>
            <person name="Cros-Aarteil S."/>
            <person name="Calhoun S."/>
            <person name="Haridas S."/>
            <person name="Kuo A."/>
            <person name="Mondo S."/>
            <person name="Pangilinan J."/>
            <person name="Riley R."/>
            <person name="LaButti K."/>
            <person name="Andreopoulos B."/>
            <person name="Lipzen A."/>
            <person name="Chen C."/>
            <person name="Yan M."/>
            <person name="Daum C."/>
            <person name="Ng V."/>
            <person name="Clum A."/>
            <person name="Steindorff A."/>
            <person name="Ohm R.A."/>
            <person name="Martin F."/>
            <person name="Silar P."/>
            <person name="Natvig D.O."/>
            <person name="Lalanne C."/>
            <person name="Gautier V."/>
            <person name="Ament-Velasquez S.L."/>
            <person name="Kruys A."/>
            <person name="Hutchinson M.I."/>
            <person name="Powell A.J."/>
            <person name="Barry K."/>
            <person name="Miller A.N."/>
            <person name="Grigoriev I.V."/>
            <person name="Debuchy R."/>
            <person name="Gladieux P."/>
            <person name="Hiltunen Thoren M."/>
            <person name="Johannesson H."/>
        </authorList>
    </citation>
    <scope>NUCLEOTIDE SEQUENCE</scope>
    <source>
        <strain evidence="2">CBS 538.74</strain>
    </source>
</reference>
<organism evidence="2 3">
    <name type="scientific">Chaetomidium leptoderma</name>
    <dbReference type="NCBI Taxonomy" id="669021"/>
    <lineage>
        <taxon>Eukaryota</taxon>
        <taxon>Fungi</taxon>
        <taxon>Dikarya</taxon>
        <taxon>Ascomycota</taxon>
        <taxon>Pezizomycotina</taxon>
        <taxon>Sordariomycetes</taxon>
        <taxon>Sordariomycetidae</taxon>
        <taxon>Sordariales</taxon>
        <taxon>Chaetomiaceae</taxon>
        <taxon>Chaetomidium</taxon>
    </lineage>
</organism>
<feature type="compositionally biased region" description="Low complexity" evidence="1">
    <location>
        <begin position="359"/>
        <end position="368"/>
    </location>
</feature>
<proteinExistence type="predicted"/>
<feature type="region of interest" description="Disordered" evidence="1">
    <location>
        <begin position="288"/>
        <end position="406"/>
    </location>
</feature>
<dbReference type="AlphaFoldDB" id="A0AAN6VUR0"/>
<keyword evidence="3" id="KW-1185">Reference proteome</keyword>
<accession>A0AAN6VUR0</accession>
<dbReference type="Proteomes" id="UP001302745">
    <property type="component" value="Unassembled WGS sequence"/>
</dbReference>
<evidence type="ECO:0000256" key="1">
    <source>
        <dbReference type="SAM" id="MobiDB-lite"/>
    </source>
</evidence>
<evidence type="ECO:0000313" key="2">
    <source>
        <dbReference type="EMBL" id="KAK4157684.1"/>
    </source>
</evidence>
<feature type="compositionally biased region" description="Low complexity" evidence="1">
    <location>
        <begin position="26"/>
        <end position="39"/>
    </location>
</feature>